<dbReference type="PROSITE" id="PS52035">
    <property type="entry name" value="PEPTIDASE_M14"/>
    <property type="match status" value="1"/>
</dbReference>
<comment type="caution">
    <text evidence="11">The sequence shown here is derived from an EMBL/GenBank/DDBJ whole genome shotgun (WGS) entry which is preliminary data.</text>
</comment>
<dbReference type="InterPro" id="IPR000834">
    <property type="entry name" value="Peptidase_M14"/>
</dbReference>
<feature type="domain" description="Peptidase M14" evidence="10">
    <location>
        <begin position="1"/>
        <end position="62"/>
    </location>
</feature>
<dbReference type="GO" id="GO:0046872">
    <property type="term" value="F:metal ion binding"/>
    <property type="evidence" value="ECO:0007669"/>
    <property type="project" value="UniProtKB-KW"/>
</dbReference>
<proteinExistence type="inferred from homology"/>
<dbReference type="GO" id="GO:0008237">
    <property type="term" value="F:metallopeptidase activity"/>
    <property type="evidence" value="ECO:0007669"/>
    <property type="project" value="UniProtKB-KW"/>
</dbReference>
<dbReference type="PANTHER" id="PTHR11532">
    <property type="entry name" value="PROTEASE M14 CARBOXYPEPTIDASE"/>
    <property type="match status" value="1"/>
</dbReference>
<evidence type="ECO:0000256" key="1">
    <source>
        <dbReference type="ARBA" id="ARBA00001947"/>
    </source>
</evidence>
<keyword evidence="5" id="KW-0479">Metal-binding</keyword>
<evidence type="ECO:0000256" key="3">
    <source>
        <dbReference type="ARBA" id="ARBA00022645"/>
    </source>
</evidence>
<keyword evidence="4" id="KW-0645">Protease</keyword>
<dbReference type="InterPro" id="IPR050753">
    <property type="entry name" value="Peptidase_M14_domain"/>
</dbReference>
<dbReference type="PRINTS" id="PR00765">
    <property type="entry name" value="CRBOXYPTASEA"/>
</dbReference>
<keyword evidence="12" id="KW-1185">Reference proteome</keyword>
<evidence type="ECO:0000313" key="12">
    <source>
        <dbReference type="Proteomes" id="UP001529510"/>
    </source>
</evidence>
<feature type="non-terminal residue" evidence="11">
    <location>
        <position position="62"/>
    </location>
</feature>
<comment type="caution">
    <text evidence="8">Lacks conserved residue(s) required for the propagation of feature annotation.</text>
</comment>
<feature type="non-terminal residue" evidence="11">
    <location>
        <position position="1"/>
    </location>
</feature>
<dbReference type="Gene3D" id="3.40.630.10">
    <property type="entry name" value="Zn peptidases"/>
    <property type="match status" value="1"/>
</dbReference>
<keyword evidence="6" id="KW-0862">Zinc</keyword>
<comment type="similarity">
    <text evidence="2 8">Belongs to the peptidase M14 family.</text>
</comment>
<evidence type="ECO:0000256" key="2">
    <source>
        <dbReference type="ARBA" id="ARBA00005988"/>
    </source>
</evidence>
<protein>
    <recommendedName>
        <fullName evidence="10">Peptidase M14 domain-containing protein</fullName>
    </recommendedName>
</protein>
<keyword evidence="7" id="KW-0482">Metalloprotease</keyword>
<keyword evidence="3" id="KW-0121">Carboxypeptidase</keyword>
<evidence type="ECO:0000256" key="7">
    <source>
        <dbReference type="ARBA" id="ARBA00023049"/>
    </source>
</evidence>
<evidence type="ECO:0000256" key="4">
    <source>
        <dbReference type="ARBA" id="ARBA00022670"/>
    </source>
</evidence>
<evidence type="ECO:0000256" key="9">
    <source>
        <dbReference type="SAM" id="MobiDB-lite"/>
    </source>
</evidence>
<sequence length="62" mass="7009">YNKNGVDLNRNFPDAFESNTNREREKEVRAVMDWLKTESFVLSANLHGGAVVASYPYDNSNG</sequence>
<dbReference type="InterPro" id="IPR057247">
    <property type="entry name" value="CARBOXYPEPT_ZN_2"/>
</dbReference>
<comment type="cofactor">
    <cofactor evidence="1">
        <name>Zn(2+)</name>
        <dbReference type="ChEBI" id="CHEBI:29105"/>
    </cofactor>
</comment>
<evidence type="ECO:0000313" key="11">
    <source>
        <dbReference type="EMBL" id="KAL0195829.1"/>
    </source>
</evidence>
<feature type="region of interest" description="Disordered" evidence="9">
    <location>
        <begin position="1"/>
        <end position="23"/>
    </location>
</feature>
<dbReference type="PROSITE" id="PS00133">
    <property type="entry name" value="CARBOXYPEPT_ZN_2"/>
    <property type="match status" value="1"/>
</dbReference>
<dbReference type="PANTHER" id="PTHR11532:SF84">
    <property type="entry name" value="CARBOXYPEPTIDASE M"/>
    <property type="match status" value="1"/>
</dbReference>
<dbReference type="AlphaFoldDB" id="A0ABD0RBC4"/>
<name>A0ABD0RBC4_CIRMR</name>
<dbReference type="GO" id="GO:0004180">
    <property type="term" value="F:carboxypeptidase activity"/>
    <property type="evidence" value="ECO:0007669"/>
    <property type="project" value="UniProtKB-KW"/>
</dbReference>
<evidence type="ECO:0000256" key="8">
    <source>
        <dbReference type="PROSITE-ProRule" id="PRU01379"/>
    </source>
</evidence>
<accession>A0ABD0RBC4</accession>
<reference evidence="11 12" key="1">
    <citation type="submission" date="2024-05" db="EMBL/GenBank/DDBJ databases">
        <title>Genome sequencing and assembly of Indian major carp, Cirrhinus mrigala (Hamilton, 1822).</title>
        <authorList>
            <person name="Mohindra V."/>
            <person name="Chowdhury L.M."/>
            <person name="Lal K."/>
            <person name="Jena J.K."/>
        </authorList>
    </citation>
    <scope>NUCLEOTIDE SEQUENCE [LARGE SCALE GENOMIC DNA]</scope>
    <source>
        <strain evidence="11">CM1030</strain>
        <tissue evidence="11">Blood</tissue>
    </source>
</reference>
<gene>
    <name evidence="11" type="ORF">M9458_009401</name>
</gene>
<dbReference type="SUPFAM" id="SSF53187">
    <property type="entry name" value="Zn-dependent exopeptidases"/>
    <property type="match status" value="1"/>
</dbReference>
<evidence type="ECO:0000259" key="10">
    <source>
        <dbReference type="PROSITE" id="PS52035"/>
    </source>
</evidence>
<dbReference type="EMBL" id="JAMKFB020000004">
    <property type="protein sequence ID" value="KAL0195829.1"/>
    <property type="molecule type" value="Genomic_DNA"/>
</dbReference>
<organism evidence="11 12">
    <name type="scientific">Cirrhinus mrigala</name>
    <name type="common">Mrigala</name>
    <dbReference type="NCBI Taxonomy" id="683832"/>
    <lineage>
        <taxon>Eukaryota</taxon>
        <taxon>Metazoa</taxon>
        <taxon>Chordata</taxon>
        <taxon>Craniata</taxon>
        <taxon>Vertebrata</taxon>
        <taxon>Euteleostomi</taxon>
        <taxon>Actinopterygii</taxon>
        <taxon>Neopterygii</taxon>
        <taxon>Teleostei</taxon>
        <taxon>Ostariophysi</taxon>
        <taxon>Cypriniformes</taxon>
        <taxon>Cyprinidae</taxon>
        <taxon>Labeoninae</taxon>
        <taxon>Labeonini</taxon>
        <taxon>Cirrhinus</taxon>
    </lineage>
</organism>
<dbReference type="GO" id="GO:0006508">
    <property type="term" value="P:proteolysis"/>
    <property type="evidence" value="ECO:0007669"/>
    <property type="project" value="UniProtKB-KW"/>
</dbReference>
<dbReference type="Proteomes" id="UP001529510">
    <property type="component" value="Unassembled WGS sequence"/>
</dbReference>
<evidence type="ECO:0000256" key="6">
    <source>
        <dbReference type="ARBA" id="ARBA00022833"/>
    </source>
</evidence>
<keyword evidence="7" id="KW-0378">Hydrolase</keyword>
<evidence type="ECO:0000256" key="5">
    <source>
        <dbReference type="ARBA" id="ARBA00022723"/>
    </source>
</evidence>
<dbReference type="Pfam" id="PF00246">
    <property type="entry name" value="Peptidase_M14"/>
    <property type="match status" value="1"/>
</dbReference>